<evidence type="ECO:0000256" key="3">
    <source>
        <dbReference type="ARBA" id="ARBA00022676"/>
    </source>
</evidence>
<evidence type="ECO:0000256" key="4">
    <source>
        <dbReference type="ARBA" id="ARBA00022679"/>
    </source>
</evidence>
<feature type="domain" description="Glycosyl transferase family 28 C-terminal" evidence="6">
    <location>
        <begin position="1"/>
        <end position="146"/>
    </location>
</feature>
<evidence type="ECO:0000259" key="6">
    <source>
        <dbReference type="Pfam" id="PF04101"/>
    </source>
</evidence>
<dbReference type="InterPro" id="IPR007235">
    <property type="entry name" value="Glyco_trans_28_C"/>
</dbReference>
<evidence type="ECO:0000313" key="7">
    <source>
        <dbReference type="EMBL" id="AZY91909.1"/>
    </source>
</evidence>
<evidence type="ECO:0000256" key="1">
    <source>
        <dbReference type="ARBA" id="ARBA00004240"/>
    </source>
</evidence>
<evidence type="ECO:0000313" key="9">
    <source>
        <dbReference type="EMBL" id="AZY91954.1"/>
    </source>
</evidence>
<dbReference type="GO" id="GO:0006488">
    <property type="term" value="P:dolichol-linked oligosaccharide biosynthetic process"/>
    <property type="evidence" value="ECO:0007669"/>
    <property type="project" value="InterPro"/>
</dbReference>
<protein>
    <submittedName>
        <fullName evidence="7">Glycosyltransferase</fullName>
    </submittedName>
</protein>
<evidence type="ECO:0000256" key="2">
    <source>
        <dbReference type="ARBA" id="ARBA00006962"/>
    </source>
</evidence>
<keyword evidence="5" id="KW-0256">Endoplasmic reticulum</keyword>
<dbReference type="InterPro" id="IPR048097">
    <property type="entry name" value="Cps14G-like"/>
</dbReference>
<dbReference type="NCBIfam" id="NF041548">
    <property type="entry name" value="PssE"/>
    <property type="match status" value="1"/>
</dbReference>
<proteinExistence type="inferred from homology"/>
<comment type="similarity">
    <text evidence="2">Belongs to the glycosyltransferase 28 family.</text>
</comment>
<sequence>MILIILGTQKFQFNRLIKKVDKLIEDDQIKDSVIAQIGYSNYKPINYKFSDFFDQSEFDSLINKSDIIITHGGVGGIVSSLKKNKKIIVVPRLKKYREHIDDHQLEIARAFQRKNLVILNENLNELCNDISKIESFEPIHYVKDNKKIICEIKKFISKVK</sequence>
<reference evidence="7" key="1">
    <citation type="journal article" date="2019" name="FEMS Microbiol. Lett.">
        <title>High-throughput screening for texturing Lactococcus strains.</title>
        <authorList>
            <person name="Poulsen V.K."/>
            <person name="Derkx P."/>
            <person name="Oregaard G."/>
        </authorList>
    </citation>
    <scope>NUCLEOTIDE SEQUENCE</scope>
    <source>
        <strain evidence="7">Llc2</strain>
        <strain evidence="9">Llc3</strain>
        <strain evidence="8">Lll8</strain>
    </source>
</reference>
<dbReference type="EMBL" id="MH678635">
    <property type="protein sequence ID" value="AZY91954.1"/>
    <property type="molecule type" value="Genomic_DNA"/>
</dbReference>
<dbReference type="AlphaFoldDB" id="A0A3Q9TD11"/>
<dbReference type="GO" id="GO:0016758">
    <property type="term" value="F:hexosyltransferase activity"/>
    <property type="evidence" value="ECO:0007669"/>
    <property type="project" value="InterPro"/>
</dbReference>
<dbReference type="SUPFAM" id="SSF53756">
    <property type="entry name" value="UDP-Glycosyltransferase/glycogen phosphorylase"/>
    <property type="match status" value="1"/>
</dbReference>
<keyword evidence="3" id="KW-0328">Glycosyltransferase</keyword>
<keyword evidence="4 7" id="KW-0808">Transferase</keyword>
<evidence type="ECO:0000313" key="8">
    <source>
        <dbReference type="EMBL" id="AZY91924.1"/>
    </source>
</evidence>
<dbReference type="Pfam" id="PF04101">
    <property type="entry name" value="Glyco_tran_28_C"/>
    <property type="match status" value="1"/>
</dbReference>
<dbReference type="PANTHER" id="PTHR12867">
    <property type="entry name" value="GLYCOSYL TRANSFERASE-RELATED"/>
    <property type="match status" value="1"/>
</dbReference>
<dbReference type="EMBL" id="MH678632">
    <property type="protein sequence ID" value="AZY91909.1"/>
    <property type="molecule type" value="Genomic_DNA"/>
</dbReference>
<accession>A0A3Q9TD11</accession>
<organism evidence="7">
    <name type="scientific">Lactococcus lactis</name>
    <dbReference type="NCBI Taxonomy" id="1358"/>
    <lineage>
        <taxon>Bacteria</taxon>
        <taxon>Bacillati</taxon>
        <taxon>Bacillota</taxon>
        <taxon>Bacilli</taxon>
        <taxon>Lactobacillales</taxon>
        <taxon>Streptococcaceae</taxon>
        <taxon>Lactococcus</taxon>
    </lineage>
</organism>
<dbReference type="PANTHER" id="PTHR12867:SF6">
    <property type="entry name" value="N-ACETYLGLUCOSAMINYLDIPHOSPHODOLICHOL N-ACETYLGLUCOSAMINYLTRANSFERASE"/>
    <property type="match status" value="1"/>
</dbReference>
<evidence type="ECO:0000256" key="5">
    <source>
        <dbReference type="ARBA" id="ARBA00022824"/>
    </source>
</evidence>
<dbReference type="InterPro" id="IPR039042">
    <property type="entry name" value="Alg13-like"/>
</dbReference>
<name>A0A3Q9TD11_9LACT</name>
<dbReference type="EMBL" id="MH678633">
    <property type="protein sequence ID" value="AZY91924.1"/>
    <property type="molecule type" value="Genomic_DNA"/>
</dbReference>
<comment type="subcellular location">
    <subcellularLocation>
        <location evidence="1">Endoplasmic reticulum</location>
    </subcellularLocation>
</comment>
<dbReference type="Gene3D" id="3.40.50.2000">
    <property type="entry name" value="Glycogen Phosphorylase B"/>
    <property type="match status" value="1"/>
</dbReference>